<keyword evidence="3" id="KW-1185">Reference proteome</keyword>
<organism evidence="2 3">
    <name type="scientific">Liparis tanakae</name>
    <name type="common">Tanaka's snailfish</name>
    <dbReference type="NCBI Taxonomy" id="230148"/>
    <lineage>
        <taxon>Eukaryota</taxon>
        <taxon>Metazoa</taxon>
        <taxon>Chordata</taxon>
        <taxon>Craniata</taxon>
        <taxon>Vertebrata</taxon>
        <taxon>Euteleostomi</taxon>
        <taxon>Actinopterygii</taxon>
        <taxon>Neopterygii</taxon>
        <taxon>Teleostei</taxon>
        <taxon>Neoteleostei</taxon>
        <taxon>Acanthomorphata</taxon>
        <taxon>Eupercaria</taxon>
        <taxon>Perciformes</taxon>
        <taxon>Cottioidei</taxon>
        <taxon>Cottales</taxon>
        <taxon>Liparidae</taxon>
        <taxon>Liparis</taxon>
    </lineage>
</organism>
<proteinExistence type="predicted"/>
<evidence type="ECO:0000313" key="2">
    <source>
        <dbReference type="EMBL" id="TNN26857.1"/>
    </source>
</evidence>
<evidence type="ECO:0000313" key="3">
    <source>
        <dbReference type="Proteomes" id="UP000314294"/>
    </source>
</evidence>
<sequence length="61" mass="6617">MKRTEALIHQLPTTSHLSGAGTKSSGGGEHKPFCQLDPLPEETRLYICSAPSLSARHSERT</sequence>
<comment type="caution">
    <text evidence="2">The sequence shown here is derived from an EMBL/GenBank/DDBJ whole genome shotgun (WGS) entry which is preliminary data.</text>
</comment>
<dbReference type="Proteomes" id="UP000314294">
    <property type="component" value="Unassembled WGS sequence"/>
</dbReference>
<dbReference type="AlphaFoldDB" id="A0A4Z2ED72"/>
<gene>
    <name evidence="2" type="ORF">EYF80_063001</name>
</gene>
<protein>
    <submittedName>
        <fullName evidence="2">Uncharacterized protein</fullName>
    </submittedName>
</protein>
<evidence type="ECO:0000256" key="1">
    <source>
        <dbReference type="SAM" id="MobiDB-lite"/>
    </source>
</evidence>
<reference evidence="2 3" key="1">
    <citation type="submission" date="2019-03" db="EMBL/GenBank/DDBJ databases">
        <title>First draft genome of Liparis tanakae, snailfish: a comprehensive survey of snailfish specific genes.</title>
        <authorList>
            <person name="Kim W."/>
            <person name="Song I."/>
            <person name="Jeong J.-H."/>
            <person name="Kim D."/>
            <person name="Kim S."/>
            <person name="Ryu S."/>
            <person name="Song J.Y."/>
            <person name="Lee S.K."/>
        </authorList>
    </citation>
    <scope>NUCLEOTIDE SEQUENCE [LARGE SCALE GENOMIC DNA]</scope>
    <source>
        <tissue evidence="2">Muscle</tissue>
    </source>
</reference>
<name>A0A4Z2ED72_9TELE</name>
<feature type="compositionally biased region" description="Polar residues" evidence="1">
    <location>
        <begin position="11"/>
        <end position="23"/>
    </location>
</feature>
<dbReference type="EMBL" id="SRLO01009368">
    <property type="protein sequence ID" value="TNN26857.1"/>
    <property type="molecule type" value="Genomic_DNA"/>
</dbReference>
<accession>A0A4Z2ED72</accession>
<feature type="region of interest" description="Disordered" evidence="1">
    <location>
        <begin position="1"/>
        <end position="36"/>
    </location>
</feature>